<dbReference type="InterPro" id="IPR003689">
    <property type="entry name" value="ZIP"/>
</dbReference>
<dbReference type="Proteomes" id="UP001190700">
    <property type="component" value="Unassembled WGS sequence"/>
</dbReference>
<feature type="transmembrane region" description="Helical" evidence="6">
    <location>
        <begin position="655"/>
        <end position="674"/>
    </location>
</feature>
<evidence type="ECO:0000256" key="6">
    <source>
        <dbReference type="SAM" id="Phobius"/>
    </source>
</evidence>
<dbReference type="GO" id="GO:0006882">
    <property type="term" value="P:intracellular zinc ion homeostasis"/>
    <property type="evidence" value="ECO:0007669"/>
    <property type="project" value="TreeGrafter"/>
</dbReference>
<proteinExistence type="predicted"/>
<organism evidence="8 9">
    <name type="scientific">Cymbomonas tetramitiformis</name>
    <dbReference type="NCBI Taxonomy" id="36881"/>
    <lineage>
        <taxon>Eukaryota</taxon>
        <taxon>Viridiplantae</taxon>
        <taxon>Chlorophyta</taxon>
        <taxon>Pyramimonadophyceae</taxon>
        <taxon>Pyramimonadales</taxon>
        <taxon>Pyramimonadaceae</taxon>
        <taxon>Cymbomonas</taxon>
    </lineage>
</organism>
<keyword evidence="2 6" id="KW-0812">Transmembrane</keyword>
<protein>
    <submittedName>
        <fullName evidence="8">Uncharacterized protein</fullName>
    </submittedName>
</protein>
<feature type="compositionally biased region" description="Gly residues" evidence="5">
    <location>
        <begin position="131"/>
        <end position="159"/>
    </location>
</feature>
<evidence type="ECO:0000313" key="9">
    <source>
        <dbReference type="Proteomes" id="UP001190700"/>
    </source>
</evidence>
<feature type="region of interest" description="Disordered" evidence="5">
    <location>
        <begin position="21"/>
        <end position="237"/>
    </location>
</feature>
<dbReference type="GO" id="GO:0005385">
    <property type="term" value="F:zinc ion transmembrane transporter activity"/>
    <property type="evidence" value="ECO:0007669"/>
    <property type="project" value="TreeGrafter"/>
</dbReference>
<name>A0AAE0FXL4_9CHLO</name>
<feature type="transmembrane region" description="Helical" evidence="6">
    <location>
        <begin position="627"/>
        <end position="649"/>
    </location>
</feature>
<evidence type="ECO:0000256" key="1">
    <source>
        <dbReference type="ARBA" id="ARBA00004141"/>
    </source>
</evidence>
<evidence type="ECO:0000256" key="5">
    <source>
        <dbReference type="SAM" id="MobiDB-lite"/>
    </source>
</evidence>
<dbReference type="AlphaFoldDB" id="A0AAE0FXL4"/>
<feature type="compositionally biased region" description="Low complexity" evidence="5">
    <location>
        <begin position="116"/>
        <end position="127"/>
    </location>
</feature>
<evidence type="ECO:0000313" key="8">
    <source>
        <dbReference type="EMBL" id="KAK3267450.1"/>
    </source>
</evidence>
<feature type="compositionally biased region" description="Basic residues" evidence="5">
    <location>
        <begin position="460"/>
        <end position="471"/>
    </location>
</feature>
<evidence type="ECO:0000256" key="3">
    <source>
        <dbReference type="ARBA" id="ARBA00022989"/>
    </source>
</evidence>
<evidence type="ECO:0000256" key="2">
    <source>
        <dbReference type="ARBA" id="ARBA00022692"/>
    </source>
</evidence>
<dbReference type="GO" id="GO:0016020">
    <property type="term" value="C:membrane"/>
    <property type="evidence" value="ECO:0007669"/>
    <property type="project" value="UniProtKB-SubCell"/>
</dbReference>
<keyword evidence="7" id="KW-0732">Signal</keyword>
<keyword evidence="3 6" id="KW-1133">Transmembrane helix</keyword>
<evidence type="ECO:0000256" key="4">
    <source>
        <dbReference type="ARBA" id="ARBA00023136"/>
    </source>
</evidence>
<comment type="caution">
    <text evidence="8">The sequence shown here is derived from an EMBL/GenBank/DDBJ whole genome shotgun (WGS) entry which is preliminary data.</text>
</comment>
<keyword evidence="4 6" id="KW-0472">Membrane</keyword>
<dbReference type="PANTHER" id="PTHR16950:SF16">
    <property type="entry name" value="ZINC TRANSPORTER ZIP13"/>
    <property type="match status" value="1"/>
</dbReference>
<dbReference type="PANTHER" id="PTHR16950">
    <property type="entry name" value="ZINC TRANSPORTER SLC39A7 HISTIDINE-RICH MEMBRANE PROTEIN KE4"/>
    <property type="match status" value="1"/>
</dbReference>
<feature type="compositionally biased region" description="Low complexity" evidence="5">
    <location>
        <begin position="189"/>
        <end position="200"/>
    </location>
</feature>
<keyword evidence="9" id="KW-1185">Reference proteome</keyword>
<feature type="compositionally biased region" description="Low complexity" evidence="5">
    <location>
        <begin position="209"/>
        <end position="225"/>
    </location>
</feature>
<sequence length="710" mass="73037">MINRRPQFLKVIFLLATFSQVESQQTEARPADSSPEDVQTRRDEGLAVGGLSRPDNNEDATAEFDLAAGSGEARVRSTSPDIGEQRTTGRSHSHGAGTGGQVNSHVSGASGHGHSHGPSAGHASAGHGHSHGSGAGGHGHSHGSGAGGHGHSHGSGAGRGRGHRSGDGGHGHSHGSSTGGHGHSHGVEAGAHGHNHASVAGGHGHSHGVEAGAHGHSHASVAGHGHSVGSGAGAHGHSHGNAIDDSFDINIFGRAKLWGLAISSSLAVSCASLVCLTLLPLVGGLRGDGASYKPPEALVKALSAFAVGAMLGFFPPLTPHLHIFHHRTCFERPAFPPLPQVEESRIYMLRTLHLLRARTDPWRARARRDGDGLRERGLEDLSQESDGLGDAFLHQLPHAFQAGPGHAHSHGADHSWMDGIKEQSVGLSVMFGILVFFLVEKLVRHHSPRPGEHRAGGGHGHSHGHIHLRGPARHEPADPPREDACATLATGSNFATPTTSIKSEGTMRRRSQRLQAKLGSAQPTCTGEVSSGPVSDAEQEVTSSELCGDAFQPAAPDMQLHTAGWLNLVADAVHNFTDGMAIGAAYVSGGPLRGWSKTVFMLAHELPQEVGDYGILLGAGFKPLEALAFNFLSALVALAGTVLALYLGGDGGGSSMVEGFTAGGFIYIAAAGVIPEMQQEGLGSTLGQVLSMTAGTAVCVLIHASGGCTG</sequence>
<reference evidence="8 9" key="1">
    <citation type="journal article" date="2015" name="Genome Biol. Evol.">
        <title>Comparative Genomics of a Bacterivorous Green Alga Reveals Evolutionary Causalities and Consequences of Phago-Mixotrophic Mode of Nutrition.</title>
        <authorList>
            <person name="Burns J.A."/>
            <person name="Paasch A."/>
            <person name="Narechania A."/>
            <person name="Kim E."/>
        </authorList>
    </citation>
    <scope>NUCLEOTIDE SEQUENCE [LARGE SCALE GENOMIC DNA]</scope>
    <source>
        <strain evidence="8 9">PLY_AMNH</strain>
    </source>
</reference>
<feature type="signal peptide" evidence="7">
    <location>
        <begin position="1"/>
        <end position="23"/>
    </location>
</feature>
<feature type="region of interest" description="Disordered" evidence="5">
    <location>
        <begin position="448"/>
        <end position="479"/>
    </location>
</feature>
<gene>
    <name evidence="8" type="ORF">CYMTET_23991</name>
</gene>
<evidence type="ECO:0000256" key="7">
    <source>
        <dbReference type="SAM" id="SignalP"/>
    </source>
</evidence>
<feature type="compositionally biased region" description="Polar residues" evidence="5">
    <location>
        <begin position="76"/>
        <end position="90"/>
    </location>
</feature>
<accession>A0AAE0FXL4</accession>
<feature type="transmembrane region" description="Helical" evidence="6">
    <location>
        <begin position="686"/>
        <end position="704"/>
    </location>
</feature>
<dbReference type="EMBL" id="LGRX02012400">
    <property type="protein sequence ID" value="KAK3267450.1"/>
    <property type="molecule type" value="Genomic_DNA"/>
</dbReference>
<feature type="chain" id="PRO_5041922392" evidence="7">
    <location>
        <begin position="24"/>
        <end position="710"/>
    </location>
</feature>
<comment type="subcellular location">
    <subcellularLocation>
        <location evidence="1">Membrane</location>
        <topology evidence="1">Multi-pass membrane protein</topology>
    </subcellularLocation>
</comment>
<dbReference type="Pfam" id="PF02535">
    <property type="entry name" value="Zip"/>
    <property type="match status" value="1"/>
</dbReference>